<name>A0A6A5WCH4_9PLEO</name>
<dbReference type="EMBL" id="ML977609">
    <property type="protein sequence ID" value="KAF1997841.1"/>
    <property type="molecule type" value="Genomic_DNA"/>
</dbReference>
<keyword evidence="2" id="KW-1185">Reference proteome</keyword>
<protein>
    <submittedName>
        <fullName evidence="1">Uncharacterized protein</fullName>
    </submittedName>
</protein>
<sequence length="164" mass="18992">MREQQIIVVFCTIDDPYAGTYDTTDPKTSQLEKIVPAYKDIVERLKELRKKNTKSGYKGNINAALEQAKTCLKMADQHPVFWAASFQNPHHAQKMKREDSISVRKLTNMYSTYDNADKKEDSFDYKTDSESLKKQVTRYRGGCINDHRAKPGQHPLDFWLKGKK</sequence>
<evidence type="ECO:0000313" key="1">
    <source>
        <dbReference type="EMBL" id="KAF1997841.1"/>
    </source>
</evidence>
<accession>A0A6A5WCH4</accession>
<dbReference type="Proteomes" id="UP000799779">
    <property type="component" value="Unassembled WGS sequence"/>
</dbReference>
<organism evidence="1 2">
    <name type="scientific">Amniculicola lignicola CBS 123094</name>
    <dbReference type="NCBI Taxonomy" id="1392246"/>
    <lineage>
        <taxon>Eukaryota</taxon>
        <taxon>Fungi</taxon>
        <taxon>Dikarya</taxon>
        <taxon>Ascomycota</taxon>
        <taxon>Pezizomycotina</taxon>
        <taxon>Dothideomycetes</taxon>
        <taxon>Pleosporomycetidae</taxon>
        <taxon>Pleosporales</taxon>
        <taxon>Amniculicolaceae</taxon>
        <taxon>Amniculicola</taxon>
    </lineage>
</organism>
<evidence type="ECO:0000313" key="2">
    <source>
        <dbReference type="Proteomes" id="UP000799779"/>
    </source>
</evidence>
<reference evidence="1" key="1">
    <citation type="journal article" date="2020" name="Stud. Mycol.">
        <title>101 Dothideomycetes genomes: a test case for predicting lifestyles and emergence of pathogens.</title>
        <authorList>
            <person name="Haridas S."/>
            <person name="Albert R."/>
            <person name="Binder M."/>
            <person name="Bloem J."/>
            <person name="Labutti K."/>
            <person name="Salamov A."/>
            <person name="Andreopoulos B."/>
            <person name="Baker S."/>
            <person name="Barry K."/>
            <person name="Bills G."/>
            <person name="Bluhm B."/>
            <person name="Cannon C."/>
            <person name="Castanera R."/>
            <person name="Culley D."/>
            <person name="Daum C."/>
            <person name="Ezra D."/>
            <person name="Gonzalez J."/>
            <person name="Henrissat B."/>
            <person name="Kuo A."/>
            <person name="Liang C."/>
            <person name="Lipzen A."/>
            <person name="Lutzoni F."/>
            <person name="Magnuson J."/>
            <person name="Mondo S."/>
            <person name="Nolan M."/>
            <person name="Ohm R."/>
            <person name="Pangilinan J."/>
            <person name="Park H.-J."/>
            <person name="Ramirez L."/>
            <person name="Alfaro M."/>
            <person name="Sun H."/>
            <person name="Tritt A."/>
            <person name="Yoshinaga Y."/>
            <person name="Zwiers L.-H."/>
            <person name="Turgeon B."/>
            <person name="Goodwin S."/>
            <person name="Spatafora J."/>
            <person name="Crous P."/>
            <person name="Grigoriev I."/>
        </authorList>
    </citation>
    <scope>NUCLEOTIDE SEQUENCE</scope>
    <source>
        <strain evidence="1">CBS 123094</strain>
    </source>
</reference>
<dbReference type="AlphaFoldDB" id="A0A6A5WCH4"/>
<gene>
    <name evidence="1" type="ORF">P154DRAFT_578575</name>
</gene>
<proteinExistence type="predicted"/>